<dbReference type="AlphaFoldDB" id="A0A0N0NMV2"/>
<keyword evidence="2" id="KW-0274">FAD</keyword>
<keyword evidence="5" id="KW-1185">Reference proteome</keyword>
<comment type="caution">
    <text evidence="4">The sequence shown here is derived from an EMBL/GenBank/DDBJ whole genome shotgun (WGS) entry which is preliminary data.</text>
</comment>
<evidence type="ECO:0000256" key="3">
    <source>
        <dbReference type="ARBA" id="ARBA00023002"/>
    </source>
</evidence>
<gene>
    <name evidence="4" type="ORF">AB675_10765</name>
</gene>
<keyword evidence="1" id="KW-0285">Flavoprotein</keyword>
<dbReference type="SUPFAM" id="SSF51905">
    <property type="entry name" value="FAD/NAD(P)-binding domain"/>
    <property type="match status" value="1"/>
</dbReference>
<dbReference type="Pfam" id="PF13450">
    <property type="entry name" value="NAD_binding_8"/>
    <property type="match status" value="1"/>
</dbReference>
<dbReference type="PANTHER" id="PTHR46720:SF3">
    <property type="entry name" value="FAD-BINDING DOMAIN-CONTAINING PROTEIN-RELATED"/>
    <property type="match status" value="1"/>
</dbReference>
<dbReference type="PRINTS" id="PR00420">
    <property type="entry name" value="RNGMNOXGNASE"/>
</dbReference>
<dbReference type="VEuPathDB" id="FungiDB:AB675_10765"/>
<reference evidence="4 5" key="1">
    <citation type="submission" date="2015-06" db="EMBL/GenBank/DDBJ databases">
        <title>Draft genome of the ant-associated black yeast Phialophora attae CBS 131958.</title>
        <authorList>
            <person name="Moreno L.F."/>
            <person name="Stielow B.J."/>
            <person name="de Hoog S."/>
            <person name="Vicente V.A."/>
            <person name="Weiss V.A."/>
            <person name="de Vries M."/>
            <person name="Cruz L.M."/>
            <person name="Souza E.M."/>
        </authorList>
    </citation>
    <scope>NUCLEOTIDE SEQUENCE [LARGE SCALE GENOMIC DNA]</scope>
    <source>
        <strain evidence="4 5">CBS 131958</strain>
    </source>
</reference>
<dbReference type="InterPro" id="IPR051104">
    <property type="entry name" value="FAD_monoxygenase"/>
</dbReference>
<dbReference type="GeneID" id="28731436"/>
<proteinExistence type="predicted"/>
<dbReference type="EMBL" id="LFJN01000011">
    <property type="protein sequence ID" value="KPI40778.1"/>
    <property type="molecule type" value="Genomic_DNA"/>
</dbReference>
<dbReference type="SUPFAM" id="SSF54373">
    <property type="entry name" value="FAD-linked reductases, C-terminal domain"/>
    <property type="match status" value="1"/>
</dbReference>
<evidence type="ECO:0000256" key="1">
    <source>
        <dbReference type="ARBA" id="ARBA00022630"/>
    </source>
</evidence>
<dbReference type="GO" id="GO:0044550">
    <property type="term" value="P:secondary metabolite biosynthetic process"/>
    <property type="evidence" value="ECO:0007669"/>
    <property type="project" value="TreeGrafter"/>
</dbReference>
<sequence>MATTTVNGDSKPLKVAIVGGGPGGLALALGLQQHDHLEVHVFESKPKLGDIGASVTLSTNALAALKSIAPAMQKVLDKCLTNFGTTDMGPRGPRIYAGGGERCGEYLGRAEFARPVFASHNIHRATFVTELEAELDRTAVHLDSGVRGYTQDDSGVHLELSNGSKETFDALFGADGLRSVVRASMFGSSPSSEPTFTGAVAYRGFVPFADAERALGKERAGEASFMFGPGLLLLGQPADHGRMYNMVTCTTGHERWSHEKWTIPVEPEELRNALSDWGTPGDRWLELINKPGMMKWAIFQSAFLPYFNDGSVALPTH</sequence>
<accession>A0A0N0NMV2</accession>
<evidence type="ECO:0000313" key="5">
    <source>
        <dbReference type="Proteomes" id="UP000038010"/>
    </source>
</evidence>
<dbReference type="Proteomes" id="UP000038010">
    <property type="component" value="Unassembled WGS sequence"/>
</dbReference>
<evidence type="ECO:0000256" key="2">
    <source>
        <dbReference type="ARBA" id="ARBA00022827"/>
    </source>
</evidence>
<organism evidence="4 5">
    <name type="scientific">Cyphellophora attinorum</name>
    <dbReference type="NCBI Taxonomy" id="1664694"/>
    <lineage>
        <taxon>Eukaryota</taxon>
        <taxon>Fungi</taxon>
        <taxon>Dikarya</taxon>
        <taxon>Ascomycota</taxon>
        <taxon>Pezizomycotina</taxon>
        <taxon>Eurotiomycetes</taxon>
        <taxon>Chaetothyriomycetidae</taxon>
        <taxon>Chaetothyriales</taxon>
        <taxon>Cyphellophoraceae</taxon>
        <taxon>Cyphellophora</taxon>
    </lineage>
</organism>
<dbReference type="RefSeq" id="XP_018000741.1">
    <property type="nucleotide sequence ID" value="XM_018139556.1"/>
</dbReference>
<dbReference type="STRING" id="1664694.A0A0N0NMV2"/>
<protein>
    <submittedName>
        <fullName evidence="4">Salicylate hydroxylase</fullName>
    </submittedName>
</protein>
<dbReference type="InterPro" id="IPR036188">
    <property type="entry name" value="FAD/NAD-bd_sf"/>
</dbReference>
<evidence type="ECO:0000313" key="4">
    <source>
        <dbReference type="EMBL" id="KPI40778.1"/>
    </source>
</evidence>
<dbReference type="Gene3D" id="3.50.50.60">
    <property type="entry name" value="FAD/NAD(P)-binding domain"/>
    <property type="match status" value="1"/>
</dbReference>
<dbReference type="GO" id="GO:0016491">
    <property type="term" value="F:oxidoreductase activity"/>
    <property type="evidence" value="ECO:0007669"/>
    <property type="project" value="UniProtKB-KW"/>
</dbReference>
<dbReference type="PANTHER" id="PTHR46720">
    <property type="entry name" value="HYDROXYLASE, PUTATIVE (AFU_ORTHOLOGUE AFUA_3G01460)-RELATED"/>
    <property type="match status" value="1"/>
</dbReference>
<dbReference type="OrthoDB" id="417877at2759"/>
<keyword evidence="3" id="KW-0560">Oxidoreductase</keyword>
<name>A0A0N0NMV2_9EURO</name>